<proteinExistence type="predicted"/>
<keyword evidence="1" id="KW-0812">Transmembrane</keyword>
<organism evidence="2">
    <name type="scientific">Marseillevirus LCMAC101</name>
    <dbReference type="NCBI Taxonomy" id="2506602"/>
    <lineage>
        <taxon>Viruses</taxon>
        <taxon>Varidnaviria</taxon>
        <taxon>Bamfordvirae</taxon>
        <taxon>Nucleocytoviricota</taxon>
        <taxon>Megaviricetes</taxon>
        <taxon>Pimascovirales</taxon>
        <taxon>Pimascovirales incertae sedis</taxon>
        <taxon>Marseilleviridae</taxon>
    </lineage>
</organism>
<gene>
    <name evidence="2" type="ORF">LCMAC101_00360</name>
</gene>
<sequence length="95" mass="10976">MKDNNFIVLVLVFGMILLVLWSTKCEKYSSHAFPGPDGHSRTWIAVGRGIYHWDHVSGYENCVKSLIEQEHLLFKEADQRCTYLLSDPSTEEYPI</sequence>
<dbReference type="EMBL" id="MK500327">
    <property type="protein sequence ID" value="QBK85449.1"/>
    <property type="molecule type" value="Genomic_DNA"/>
</dbReference>
<feature type="transmembrane region" description="Helical" evidence="1">
    <location>
        <begin position="6"/>
        <end position="23"/>
    </location>
</feature>
<evidence type="ECO:0000256" key="1">
    <source>
        <dbReference type="SAM" id="Phobius"/>
    </source>
</evidence>
<keyword evidence="1" id="KW-0472">Membrane</keyword>
<accession>A0A481YQV2</accession>
<keyword evidence="1" id="KW-1133">Transmembrane helix</keyword>
<reference evidence="2" key="1">
    <citation type="journal article" date="2019" name="MBio">
        <title>Virus Genomes from Deep Sea Sediments Expand the Ocean Megavirome and Support Independent Origins of Viral Gigantism.</title>
        <authorList>
            <person name="Backstrom D."/>
            <person name="Yutin N."/>
            <person name="Jorgensen S.L."/>
            <person name="Dharamshi J."/>
            <person name="Homa F."/>
            <person name="Zaremba-Niedwiedzka K."/>
            <person name="Spang A."/>
            <person name="Wolf Y.I."/>
            <person name="Koonin E.V."/>
            <person name="Ettema T.J."/>
        </authorList>
    </citation>
    <scope>NUCLEOTIDE SEQUENCE</scope>
</reference>
<name>A0A481YQV2_9VIRU</name>
<evidence type="ECO:0000313" key="2">
    <source>
        <dbReference type="EMBL" id="QBK85449.1"/>
    </source>
</evidence>
<protein>
    <submittedName>
        <fullName evidence="2">Uncharacterized protein</fullName>
    </submittedName>
</protein>